<dbReference type="RefSeq" id="WP_186835236.1">
    <property type="nucleotide sequence ID" value="NZ_JACOOQ010000013.1"/>
</dbReference>
<dbReference type="EMBL" id="JACOOQ010000013">
    <property type="protein sequence ID" value="MBC5640502.1"/>
    <property type="molecule type" value="Genomic_DNA"/>
</dbReference>
<dbReference type="Pfam" id="PF01032">
    <property type="entry name" value="FecCD"/>
    <property type="match status" value="1"/>
</dbReference>
<evidence type="ECO:0000313" key="12">
    <source>
        <dbReference type="Proteomes" id="UP000662088"/>
    </source>
</evidence>
<reference evidence="11" key="1">
    <citation type="submission" date="2020-08" db="EMBL/GenBank/DDBJ databases">
        <title>Genome public.</title>
        <authorList>
            <person name="Liu C."/>
            <person name="Sun Q."/>
        </authorList>
    </citation>
    <scope>NUCLEOTIDE SEQUENCE</scope>
    <source>
        <strain evidence="11">NSJ-42</strain>
    </source>
</reference>
<dbReference type="CDD" id="cd06550">
    <property type="entry name" value="TM_ABC_iron-siderophores_like"/>
    <property type="match status" value="1"/>
</dbReference>
<evidence type="ECO:0000256" key="4">
    <source>
        <dbReference type="ARBA" id="ARBA00022475"/>
    </source>
</evidence>
<evidence type="ECO:0000256" key="6">
    <source>
        <dbReference type="ARBA" id="ARBA00022692"/>
    </source>
</evidence>
<keyword evidence="12" id="KW-1185">Reference proteome</keyword>
<dbReference type="SUPFAM" id="SSF81345">
    <property type="entry name" value="ABC transporter involved in vitamin B12 uptake, BtuC"/>
    <property type="match status" value="1"/>
</dbReference>
<keyword evidence="5" id="KW-0410">Iron transport</keyword>
<evidence type="ECO:0000256" key="3">
    <source>
        <dbReference type="ARBA" id="ARBA00022448"/>
    </source>
</evidence>
<evidence type="ECO:0000256" key="1">
    <source>
        <dbReference type="ARBA" id="ARBA00004651"/>
    </source>
</evidence>
<keyword evidence="5" id="KW-0406">Ion transport</keyword>
<evidence type="ECO:0000256" key="5">
    <source>
        <dbReference type="ARBA" id="ARBA00022496"/>
    </source>
</evidence>
<dbReference type="InterPro" id="IPR000522">
    <property type="entry name" value="ABC_transptr_permease_BtuC"/>
</dbReference>
<dbReference type="GO" id="GO:0033214">
    <property type="term" value="P:siderophore-iron import into cell"/>
    <property type="evidence" value="ECO:0007669"/>
    <property type="project" value="TreeGrafter"/>
</dbReference>
<name>A0A8I0A953_9CLOT</name>
<dbReference type="PANTHER" id="PTHR30472:SF27">
    <property type="entry name" value="PETROBACTIN IMPORT SYSTEM PERMEASE PROTEIN YCLN"/>
    <property type="match status" value="1"/>
</dbReference>
<comment type="caution">
    <text evidence="11">The sequence shown here is derived from an EMBL/GenBank/DDBJ whole genome shotgun (WGS) entry which is preliminary data.</text>
</comment>
<evidence type="ECO:0000256" key="10">
    <source>
        <dbReference type="SAM" id="Phobius"/>
    </source>
</evidence>
<dbReference type="AlphaFoldDB" id="A0A8I0A953"/>
<evidence type="ECO:0000256" key="8">
    <source>
        <dbReference type="ARBA" id="ARBA00023004"/>
    </source>
</evidence>
<protein>
    <submittedName>
        <fullName evidence="11">ABC transporter permease</fullName>
    </submittedName>
</protein>
<comment type="subcellular location">
    <subcellularLocation>
        <location evidence="1">Cell membrane</location>
        <topology evidence="1">Multi-pass membrane protein</topology>
    </subcellularLocation>
</comment>
<feature type="transmembrane region" description="Helical" evidence="10">
    <location>
        <begin position="7"/>
        <end position="27"/>
    </location>
</feature>
<organism evidence="11 12">
    <name type="scientific">Clostridium lentum</name>
    <dbReference type="NCBI Taxonomy" id="2763037"/>
    <lineage>
        <taxon>Bacteria</taxon>
        <taxon>Bacillati</taxon>
        <taxon>Bacillota</taxon>
        <taxon>Clostridia</taxon>
        <taxon>Eubacteriales</taxon>
        <taxon>Clostridiaceae</taxon>
        <taxon>Clostridium</taxon>
    </lineage>
</organism>
<evidence type="ECO:0000256" key="9">
    <source>
        <dbReference type="ARBA" id="ARBA00023136"/>
    </source>
</evidence>
<evidence type="ECO:0000313" key="11">
    <source>
        <dbReference type="EMBL" id="MBC5640502.1"/>
    </source>
</evidence>
<proteinExistence type="inferred from homology"/>
<keyword evidence="7 10" id="KW-1133">Transmembrane helix</keyword>
<feature type="transmembrane region" description="Helical" evidence="10">
    <location>
        <begin position="264"/>
        <end position="286"/>
    </location>
</feature>
<keyword evidence="8" id="KW-0408">Iron</keyword>
<evidence type="ECO:0000256" key="7">
    <source>
        <dbReference type="ARBA" id="ARBA00022989"/>
    </source>
</evidence>
<dbReference type="GO" id="GO:0022857">
    <property type="term" value="F:transmembrane transporter activity"/>
    <property type="evidence" value="ECO:0007669"/>
    <property type="project" value="InterPro"/>
</dbReference>
<feature type="transmembrane region" description="Helical" evidence="10">
    <location>
        <begin position="47"/>
        <end position="66"/>
    </location>
</feature>
<keyword evidence="4" id="KW-1003">Cell membrane</keyword>
<feature type="transmembrane region" description="Helical" evidence="10">
    <location>
        <begin position="177"/>
        <end position="196"/>
    </location>
</feature>
<dbReference type="Proteomes" id="UP000662088">
    <property type="component" value="Unassembled WGS sequence"/>
</dbReference>
<keyword evidence="9 10" id="KW-0472">Membrane</keyword>
<feature type="transmembrane region" description="Helical" evidence="10">
    <location>
        <begin position="292"/>
        <end position="310"/>
    </location>
</feature>
<dbReference type="InterPro" id="IPR037294">
    <property type="entry name" value="ABC_BtuC-like"/>
</dbReference>
<sequence length="314" mass="34151">MKKRYLAIALVILSFISLFIGVSNISIKDILAGDSSKVQIILISRLPRLISIIIAGMGLSISGLIMQQISRNKFTSPTTAGTMDSAKMGLMFAMLFMPKAGVISKAIFSFVFALLGSLIFMTILKKLKVKNIIFVPLVGMMFGNLVSSITSFISYYKDMNQSLNAWFQGSFSTVMKGNYELLYLCIPAIILAFIYANKFTIAGMGESFATNLGLNHERIVNIGLILVSAVSALTLVMVGNIPFLGLIVPNLVSISKGDNLKNSLVETCLFGGSFVLLCDIIGRFIIAPYEVSIGLTVGVIGSAMFLYLVMRRKK</sequence>
<dbReference type="Gene3D" id="1.10.3470.10">
    <property type="entry name" value="ABC transporter involved in vitamin B12 uptake, BtuC"/>
    <property type="match status" value="1"/>
</dbReference>
<keyword evidence="3" id="KW-0813">Transport</keyword>
<evidence type="ECO:0000256" key="2">
    <source>
        <dbReference type="ARBA" id="ARBA00007935"/>
    </source>
</evidence>
<feature type="transmembrane region" description="Helical" evidence="10">
    <location>
        <begin position="133"/>
        <end position="156"/>
    </location>
</feature>
<accession>A0A8I0A953</accession>
<dbReference type="FunFam" id="1.10.3470.10:FF:000004">
    <property type="entry name" value="Iron compound ABC transporter, permease"/>
    <property type="match status" value="1"/>
</dbReference>
<dbReference type="GO" id="GO:0005886">
    <property type="term" value="C:plasma membrane"/>
    <property type="evidence" value="ECO:0007669"/>
    <property type="project" value="UniProtKB-SubCell"/>
</dbReference>
<feature type="transmembrane region" description="Helical" evidence="10">
    <location>
        <begin position="102"/>
        <end position="121"/>
    </location>
</feature>
<feature type="transmembrane region" description="Helical" evidence="10">
    <location>
        <begin position="219"/>
        <end position="252"/>
    </location>
</feature>
<keyword evidence="6 10" id="KW-0812">Transmembrane</keyword>
<dbReference type="PANTHER" id="PTHR30472">
    <property type="entry name" value="FERRIC ENTEROBACTIN TRANSPORT SYSTEM PERMEASE PROTEIN"/>
    <property type="match status" value="1"/>
</dbReference>
<gene>
    <name evidence="11" type="ORF">H8R92_08750</name>
</gene>
<comment type="similarity">
    <text evidence="2">Belongs to the binding-protein-dependent transport system permease family. FecCD subfamily.</text>
</comment>